<dbReference type="EC" id="2.1.1.163" evidence="2"/>
<dbReference type="SUPFAM" id="SSF53335">
    <property type="entry name" value="S-adenosyl-L-methionine-dependent methyltransferases"/>
    <property type="match status" value="1"/>
</dbReference>
<reference evidence="2" key="1">
    <citation type="submission" date="2021-03" db="EMBL/GenBank/DDBJ databases">
        <authorList>
            <person name="Peeters C."/>
        </authorList>
    </citation>
    <scope>NUCLEOTIDE SEQUENCE</scope>
    <source>
        <strain evidence="2">LMG 31506</strain>
    </source>
</reference>
<keyword evidence="3" id="KW-1185">Reference proteome</keyword>
<name>A0A916IWR3_9BURK</name>
<dbReference type="PANTHER" id="PTHR43591:SF24">
    <property type="entry name" value="2-METHOXY-6-POLYPRENYL-1,4-BENZOQUINOL METHYLASE, MITOCHONDRIAL"/>
    <property type="match status" value="1"/>
</dbReference>
<dbReference type="Pfam" id="PF08241">
    <property type="entry name" value="Methyltransf_11"/>
    <property type="match status" value="1"/>
</dbReference>
<organism evidence="2 3">
    <name type="scientific">Cupriavidus yeoncheonensis</name>
    <dbReference type="NCBI Taxonomy" id="1462994"/>
    <lineage>
        <taxon>Bacteria</taxon>
        <taxon>Pseudomonadati</taxon>
        <taxon>Pseudomonadota</taxon>
        <taxon>Betaproteobacteria</taxon>
        <taxon>Burkholderiales</taxon>
        <taxon>Burkholderiaceae</taxon>
        <taxon>Cupriavidus</taxon>
    </lineage>
</organism>
<dbReference type="AlphaFoldDB" id="A0A916IWR3"/>
<evidence type="ECO:0000259" key="1">
    <source>
        <dbReference type="Pfam" id="PF08241"/>
    </source>
</evidence>
<sequence>MDHTGESFRDFELAGWEDPGVVSRYHEQLTVVTTQSIDALLDSAQVASGQRVLDVASGAGYVAAAASRRGADTIGIDFSTAQVELARKTHPGLRFEQADAQDLPFEAGSFDAVVNGFGMCHLTDPDQALREAFRVLRPGGRIGFTVWDAPERAIGFGAVYAAIRAYGSMDVGLPAGPNFFQFSDPSQCIGALQGAGFTAAACRQVPQQWRFSTPDQLFDALAQGTVRAAATLRAQSPKARDEIRAVLRGTVASYMKGNDFVVPMPAVLAWAVKPA</sequence>
<dbReference type="CDD" id="cd02440">
    <property type="entry name" value="AdoMet_MTases"/>
    <property type="match status" value="1"/>
</dbReference>
<accession>A0A916IWR3</accession>
<dbReference type="PANTHER" id="PTHR43591">
    <property type="entry name" value="METHYLTRANSFERASE"/>
    <property type="match status" value="1"/>
</dbReference>
<proteinExistence type="predicted"/>
<keyword evidence="2" id="KW-0489">Methyltransferase</keyword>
<evidence type="ECO:0000313" key="3">
    <source>
        <dbReference type="Proteomes" id="UP000672934"/>
    </source>
</evidence>
<dbReference type="InterPro" id="IPR013216">
    <property type="entry name" value="Methyltransf_11"/>
</dbReference>
<dbReference type="Proteomes" id="UP000672934">
    <property type="component" value="Unassembled WGS sequence"/>
</dbReference>
<protein>
    <submittedName>
        <fullName evidence="2">2-methoxy-6-polyprenyl-1,4-benzoquinol methylase, mitochondrial</fullName>
        <ecNumber evidence="2">2.1.1.163</ecNumber>
    </submittedName>
</protein>
<dbReference type="Gene3D" id="3.40.50.150">
    <property type="entry name" value="Vaccinia Virus protein VP39"/>
    <property type="match status" value="1"/>
</dbReference>
<dbReference type="EMBL" id="CAJPUY010000008">
    <property type="protein sequence ID" value="CAG2142021.1"/>
    <property type="molecule type" value="Genomic_DNA"/>
</dbReference>
<keyword evidence="2" id="KW-0808">Transferase</keyword>
<dbReference type="GO" id="GO:0043770">
    <property type="term" value="F:demethylmenaquinone methyltransferase activity"/>
    <property type="evidence" value="ECO:0007669"/>
    <property type="project" value="UniProtKB-EC"/>
</dbReference>
<dbReference type="GO" id="GO:0032259">
    <property type="term" value="P:methylation"/>
    <property type="evidence" value="ECO:0007669"/>
    <property type="project" value="UniProtKB-KW"/>
</dbReference>
<feature type="domain" description="Methyltransferase type 11" evidence="1">
    <location>
        <begin position="53"/>
        <end position="142"/>
    </location>
</feature>
<dbReference type="GO" id="GO:0008757">
    <property type="term" value="F:S-adenosylmethionine-dependent methyltransferase activity"/>
    <property type="evidence" value="ECO:0007669"/>
    <property type="project" value="InterPro"/>
</dbReference>
<dbReference type="InterPro" id="IPR029063">
    <property type="entry name" value="SAM-dependent_MTases_sf"/>
</dbReference>
<gene>
    <name evidence="2" type="primary">COQ5_1</name>
    <name evidence="2" type="ORF">LMG31506_02582</name>
</gene>
<evidence type="ECO:0000313" key="2">
    <source>
        <dbReference type="EMBL" id="CAG2142021.1"/>
    </source>
</evidence>
<dbReference type="RefSeq" id="WP_211947536.1">
    <property type="nucleotide sequence ID" value="NZ_CAJPUY010000008.1"/>
</dbReference>
<comment type="caution">
    <text evidence="2">The sequence shown here is derived from an EMBL/GenBank/DDBJ whole genome shotgun (WGS) entry which is preliminary data.</text>
</comment>